<dbReference type="InterPro" id="IPR045865">
    <property type="entry name" value="ACT-like_dom_sf"/>
</dbReference>
<dbReference type="eggNOG" id="ENOG50330IY">
    <property type="taxonomic scope" value="Bacteria"/>
</dbReference>
<sequence length="86" mass="9316">MNCYQIMAVRIADRGKSAVEVQRILTEYGCSIMTRLGLHDQSTPGTCSPSGLLVLQLCCDAEISKELEKKLSALEGVKAKLADLSD</sequence>
<dbReference type="Gene3D" id="3.30.70.1150">
    <property type="entry name" value="ACT-like. Chain A, domain 2"/>
    <property type="match status" value="1"/>
</dbReference>
<dbReference type="Proteomes" id="UP000027665">
    <property type="component" value="Unassembled WGS sequence"/>
</dbReference>
<name>A0A073IQP1_9BACT</name>
<keyword evidence="2" id="KW-1185">Reference proteome</keyword>
<evidence type="ECO:0008006" key="3">
    <source>
        <dbReference type="Google" id="ProtNLM"/>
    </source>
</evidence>
<accession>A0A073IQP1</accession>
<dbReference type="OrthoDB" id="1121298at2"/>
<proteinExistence type="predicted"/>
<dbReference type="RefSeq" id="WP_037976788.1">
    <property type="nucleotide sequence ID" value="NZ_JAWRIX010000012.1"/>
</dbReference>
<dbReference type="GeneID" id="90983929"/>
<comment type="caution">
    <text evidence="1">The sequence shown here is derived from an EMBL/GenBank/DDBJ whole genome shotgun (WGS) entry which is preliminary data.</text>
</comment>
<evidence type="ECO:0000313" key="2">
    <source>
        <dbReference type="Proteomes" id="UP000027665"/>
    </source>
</evidence>
<organism evidence="1 2">
    <name type="scientific">Synergistes jonesii</name>
    <dbReference type="NCBI Taxonomy" id="2754"/>
    <lineage>
        <taxon>Bacteria</taxon>
        <taxon>Thermotogati</taxon>
        <taxon>Synergistota</taxon>
        <taxon>Synergistia</taxon>
        <taxon>Synergistales</taxon>
        <taxon>Synergistaceae</taxon>
        <taxon>Synergistes</taxon>
    </lineage>
</organism>
<gene>
    <name evidence="1" type="ORF">EH55_06565</name>
</gene>
<dbReference type="EMBL" id="JMKI01000036">
    <property type="protein sequence ID" value="KEJ92039.1"/>
    <property type="molecule type" value="Genomic_DNA"/>
</dbReference>
<evidence type="ECO:0000313" key="1">
    <source>
        <dbReference type="EMBL" id="KEJ92039.1"/>
    </source>
</evidence>
<dbReference type="InterPro" id="IPR027271">
    <property type="entry name" value="Acetolactate_synth/TF_NikR_C"/>
</dbReference>
<dbReference type="AlphaFoldDB" id="A0A073IQP1"/>
<protein>
    <recommendedName>
        <fullName evidence="3">Iron-only hydrogenase system regulator</fullName>
    </recommendedName>
</protein>
<dbReference type="SUPFAM" id="SSF55021">
    <property type="entry name" value="ACT-like"/>
    <property type="match status" value="1"/>
</dbReference>
<reference evidence="1 2" key="1">
    <citation type="submission" date="2014-04" db="EMBL/GenBank/DDBJ databases">
        <title>Draft Genome Sequence of Synergistes jonesii.</title>
        <authorList>
            <person name="Coil D.A."/>
            <person name="Eisen J.A."/>
            <person name="Holland-Moritz H.E."/>
        </authorList>
    </citation>
    <scope>NUCLEOTIDE SEQUENCE [LARGE SCALE GENOMIC DNA]</scope>
    <source>
        <strain evidence="1 2">78-1</strain>
    </source>
</reference>
<dbReference type="STRING" id="2754.EH55_06565"/>